<feature type="region of interest" description="Disordered" evidence="1">
    <location>
        <begin position="40"/>
        <end position="63"/>
    </location>
</feature>
<organism evidence="3">
    <name type="scientific">Serratia fonticola</name>
    <dbReference type="NCBI Taxonomy" id="47917"/>
    <lineage>
        <taxon>Bacteria</taxon>
        <taxon>Pseudomonadati</taxon>
        <taxon>Pseudomonadota</taxon>
        <taxon>Gammaproteobacteria</taxon>
        <taxon>Enterobacterales</taxon>
        <taxon>Yersiniaceae</taxon>
        <taxon>Serratia</taxon>
    </lineage>
</organism>
<protein>
    <recommendedName>
        <fullName evidence="2">Bacterial Ig-like domain-containing protein</fullName>
    </recommendedName>
</protein>
<dbReference type="NCBIfam" id="NF033510">
    <property type="entry name" value="Ca_tandemer"/>
    <property type="match status" value="1"/>
</dbReference>
<feature type="domain" description="Bacterial Ig-like" evidence="2">
    <location>
        <begin position="47"/>
        <end position="125"/>
    </location>
</feature>
<accession>A0A4U9UJL6</accession>
<dbReference type="InterPro" id="IPR044016">
    <property type="entry name" value="Big_13"/>
</dbReference>
<feature type="compositionally biased region" description="Low complexity" evidence="1">
    <location>
        <begin position="42"/>
        <end position="56"/>
    </location>
</feature>
<dbReference type="Pfam" id="PF19077">
    <property type="entry name" value="Big_13"/>
    <property type="match status" value="1"/>
</dbReference>
<evidence type="ECO:0000256" key="1">
    <source>
        <dbReference type="SAM" id="MobiDB-lite"/>
    </source>
</evidence>
<proteinExistence type="predicted"/>
<name>A0A4U9UJL6_SERFO</name>
<dbReference type="EMBL" id="CABEEZ010000072">
    <property type="protein sequence ID" value="VTR32897.1"/>
    <property type="molecule type" value="Genomic_DNA"/>
</dbReference>
<sequence length="160" mass="17451">MIIADPAGNQSKPSDPWVVIVDTTHRMRRPLAASMTTWATKPGTATGDVTDDTTPTLKGQAEAGAKVEIYDRGQKIGEVTTGPDGNWAFTPDSELAEGEHSFTVRATDAAGNASELSQPWELVIDITHRTSRVQTAMPRYQRNLRRPGDNTGADPQRREH</sequence>
<dbReference type="AlphaFoldDB" id="A0A4U9UJL6"/>
<evidence type="ECO:0000313" key="3">
    <source>
        <dbReference type="EMBL" id="VTR32897.1"/>
    </source>
</evidence>
<reference evidence="3" key="1">
    <citation type="submission" date="2019-05" db="EMBL/GenBank/DDBJ databases">
        <authorList>
            <consortium name="Pathogen Informatics"/>
        </authorList>
    </citation>
    <scope>NUCLEOTIDE SEQUENCE [LARGE SCALE GENOMIC DNA]</scope>
    <source>
        <strain evidence="3">NCTC12965</strain>
    </source>
</reference>
<feature type="region of interest" description="Disordered" evidence="1">
    <location>
        <begin position="134"/>
        <end position="160"/>
    </location>
</feature>
<gene>
    <name evidence="3" type="ORF">NCTC12965_03418</name>
</gene>
<dbReference type="SUPFAM" id="SSF49478">
    <property type="entry name" value="Cna protein B-type domain"/>
    <property type="match status" value="1"/>
</dbReference>
<dbReference type="Gene3D" id="3.30.420.430">
    <property type="match status" value="2"/>
</dbReference>
<evidence type="ECO:0000259" key="2">
    <source>
        <dbReference type="Pfam" id="PF19077"/>
    </source>
</evidence>